<protein>
    <submittedName>
        <fullName evidence="1">Uncharacterized protein</fullName>
    </submittedName>
</protein>
<dbReference type="AlphaFoldDB" id="A0A2V3ICK2"/>
<dbReference type="Proteomes" id="UP000247409">
    <property type="component" value="Unassembled WGS sequence"/>
</dbReference>
<sequence length="170" mass="18818">MSSTSDKFNTLTPELATMLKDALKLHKRLKAAASTCGKSVAELTATAFSYEWDDMSIMKSLAWLREELVVANKSMSSETKRWSELATGISGERLINCLVEHARVIGRKDGLHIGRKSHDHADVILSVKNVQKWLSSGATTIATLHDQACKFINMTKSLIFELDSLGYQST</sequence>
<organism evidence="1 2">
    <name type="scientific">Gracilariopsis chorda</name>
    <dbReference type="NCBI Taxonomy" id="448386"/>
    <lineage>
        <taxon>Eukaryota</taxon>
        <taxon>Rhodophyta</taxon>
        <taxon>Florideophyceae</taxon>
        <taxon>Rhodymeniophycidae</taxon>
        <taxon>Gracilariales</taxon>
        <taxon>Gracilariaceae</taxon>
        <taxon>Gracilariopsis</taxon>
    </lineage>
</organism>
<reference evidence="1 2" key="1">
    <citation type="journal article" date="2018" name="Mol. Biol. Evol.">
        <title>Analysis of the draft genome of the red seaweed Gracilariopsis chorda provides insights into genome size evolution in Rhodophyta.</title>
        <authorList>
            <person name="Lee J."/>
            <person name="Yang E.C."/>
            <person name="Graf L."/>
            <person name="Yang J.H."/>
            <person name="Qiu H."/>
            <person name="Zel Zion U."/>
            <person name="Chan C.X."/>
            <person name="Stephens T.G."/>
            <person name="Weber A.P.M."/>
            <person name="Boo G.H."/>
            <person name="Boo S.M."/>
            <person name="Kim K.M."/>
            <person name="Shin Y."/>
            <person name="Jung M."/>
            <person name="Lee S.J."/>
            <person name="Yim H.S."/>
            <person name="Lee J.H."/>
            <person name="Bhattacharya D."/>
            <person name="Yoon H.S."/>
        </authorList>
    </citation>
    <scope>NUCLEOTIDE SEQUENCE [LARGE SCALE GENOMIC DNA]</scope>
    <source>
        <strain evidence="1 2">SKKU-2015</strain>
        <tissue evidence="1">Whole body</tissue>
    </source>
</reference>
<dbReference type="EMBL" id="NBIV01000430">
    <property type="protein sequence ID" value="PXF39813.1"/>
    <property type="molecule type" value="Genomic_DNA"/>
</dbReference>
<accession>A0A2V3ICK2</accession>
<evidence type="ECO:0000313" key="1">
    <source>
        <dbReference type="EMBL" id="PXF39813.1"/>
    </source>
</evidence>
<keyword evidence="2" id="KW-1185">Reference proteome</keyword>
<comment type="caution">
    <text evidence="1">The sequence shown here is derived from an EMBL/GenBank/DDBJ whole genome shotgun (WGS) entry which is preliminary data.</text>
</comment>
<name>A0A2V3ICK2_9FLOR</name>
<proteinExistence type="predicted"/>
<gene>
    <name evidence="1" type="ORF">BWQ96_10483</name>
</gene>
<evidence type="ECO:0000313" key="2">
    <source>
        <dbReference type="Proteomes" id="UP000247409"/>
    </source>
</evidence>